<dbReference type="InterPro" id="IPR009094">
    <property type="entry name" value="DiS-bond_isomerase_DsbC/G_N_sf"/>
</dbReference>
<name>A0A368XMZ9_9BURK</name>
<evidence type="ECO:0000259" key="8">
    <source>
        <dbReference type="Pfam" id="PF10411"/>
    </source>
</evidence>
<comment type="similarity">
    <text evidence="2 7">Belongs to the thioredoxin family. DsbC subfamily.</text>
</comment>
<evidence type="ECO:0000256" key="3">
    <source>
        <dbReference type="ARBA" id="ARBA00022729"/>
    </source>
</evidence>
<dbReference type="OrthoDB" id="12976at2"/>
<keyword evidence="6 7" id="KW-0676">Redox-active center</keyword>
<dbReference type="SUPFAM" id="SSF52833">
    <property type="entry name" value="Thioredoxin-like"/>
    <property type="match status" value="1"/>
</dbReference>
<feature type="domain" description="Disulphide bond isomerase DsbC/G N-terminal" evidence="8">
    <location>
        <begin position="30"/>
        <end position="98"/>
    </location>
</feature>
<comment type="caution">
    <text evidence="10">The sequence shown here is derived from an EMBL/GenBank/DDBJ whole genome shotgun (WGS) entry which is preliminary data.</text>
</comment>
<dbReference type="PANTHER" id="PTHR35272:SF3">
    <property type="entry name" value="THIOL:DISULFIDE INTERCHANGE PROTEIN DSBC"/>
    <property type="match status" value="1"/>
</dbReference>
<evidence type="ECO:0000256" key="2">
    <source>
        <dbReference type="ARBA" id="ARBA00009813"/>
    </source>
</evidence>
<feature type="chain" id="PRO_5016481625" description="Thiol:disulfide interchange protein" evidence="7">
    <location>
        <begin position="33"/>
        <end position="284"/>
    </location>
</feature>
<comment type="function">
    <text evidence="7">Required for disulfide bond formation in some periplasmic proteins. Acts by transferring its disulfide bond to other proteins and is reduced in the process.</text>
</comment>
<dbReference type="RefSeq" id="WP_114469789.1">
    <property type="nucleotide sequence ID" value="NZ_QPJK01000006.1"/>
</dbReference>
<feature type="domain" description="Thioredoxin-like fold" evidence="9">
    <location>
        <begin position="143"/>
        <end position="258"/>
    </location>
</feature>
<evidence type="ECO:0000256" key="5">
    <source>
        <dbReference type="ARBA" id="ARBA00023157"/>
    </source>
</evidence>
<evidence type="ECO:0000259" key="9">
    <source>
        <dbReference type="Pfam" id="PF13098"/>
    </source>
</evidence>
<keyword evidence="4 7" id="KW-0574">Periplasm</keyword>
<dbReference type="Gene3D" id="3.10.450.70">
    <property type="entry name" value="Disulphide bond isomerase, DsbC/G, N-terminal"/>
    <property type="match status" value="1"/>
</dbReference>
<protein>
    <recommendedName>
        <fullName evidence="7">Thiol:disulfide interchange protein</fullName>
    </recommendedName>
</protein>
<dbReference type="InterPro" id="IPR051470">
    <property type="entry name" value="Thiol:disulfide_interchange"/>
</dbReference>
<dbReference type="Pfam" id="PF10411">
    <property type="entry name" value="DsbC_N"/>
    <property type="match status" value="1"/>
</dbReference>
<comment type="subcellular location">
    <subcellularLocation>
        <location evidence="1 7">Periplasm</location>
    </subcellularLocation>
</comment>
<reference evidence="10 11" key="1">
    <citation type="submission" date="2018-07" db="EMBL/GenBank/DDBJ databases">
        <title>Genomic Encyclopedia of Type Strains, Phase IV (KMG-IV): sequencing the most valuable type-strain genomes for metagenomic binning, comparative biology and taxonomic classification.</title>
        <authorList>
            <person name="Goeker M."/>
        </authorList>
    </citation>
    <scope>NUCLEOTIDE SEQUENCE [LARGE SCALE GENOMIC DNA]</scope>
    <source>
        <strain evidence="10 11">DSM 21634</strain>
    </source>
</reference>
<dbReference type="EMBL" id="QPJK01000006">
    <property type="protein sequence ID" value="RCW69382.1"/>
    <property type="molecule type" value="Genomic_DNA"/>
</dbReference>
<dbReference type="PANTHER" id="PTHR35272">
    <property type="entry name" value="THIOL:DISULFIDE INTERCHANGE PROTEIN DSBC-RELATED"/>
    <property type="match status" value="1"/>
</dbReference>
<proteinExistence type="inferred from homology"/>
<dbReference type="InterPro" id="IPR018950">
    <property type="entry name" value="DiS-bond_isomerase_DsbC/G_N"/>
</dbReference>
<evidence type="ECO:0000256" key="6">
    <source>
        <dbReference type="ARBA" id="ARBA00023284"/>
    </source>
</evidence>
<evidence type="ECO:0000313" key="10">
    <source>
        <dbReference type="EMBL" id="RCW69382.1"/>
    </source>
</evidence>
<dbReference type="SUPFAM" id="SSF54423">
    <property type="entry name" value="DsbC/DsbG N-terminal domain-like"/>
    <property type="match status" value="1"/>
</dbReference>
<dbReference type="GO" id="GO:0042597">
    <property type="term" value="C:periplasmic space"/>
    <property type="evidence" value="ECO:0007669"/>
    <property type="project" value="UniProtKB-SubCell"/>
</dbReference>
<keyword evidence="3 7" id="KW-0732">Signal</keyword>
<dbReference type="Proteomes" id="UP000252884">
    <property type="component" value="Unassembled WGS sequence"/>
</dbReference>
<evidence type="ECO:0000256" key="1">
    <source>
        <dbReference type="ARBA" id="ARBA00004418"/>
    </source>
</evidence>
<dbReference type="CDD" id="cd03020">
    <property type="entry name" value="DsbA_DsbC_DsbG"/>
    <property type="match status" value="1"/>
</dbReference>
<evidence type="ECO:0000256" key="4">
    <source>
        <dbReference type="ARBA" id="ARBA00022764"/>
    </source>
</evidence>
<sequence length="284" mass="30708">MTKAIERSRPVRRYPAALALTASLLAALPAAADADAARLLATLRAAHPGTRFNEVATTEVPGLYEVWMNGNVAYVASANPRIFLFGRLFDTQAMRDLTGPKLAQRAGEGHATSDTAPATVQQADAPSVAFDQLPLADAITVRRGNGTRHVAVFSDPNCGFCKRLEAELATVEDVTVHTFLVPFLGEARPVAIWCADERNEAWHQWMLRGDASAQRPNAHCEHPVGRNLSLARSLRVNGTPTLIWSDGSRTDGYIDRSVILSRLEGAAKGARPVAAAPRTLEWQP</sequence>
<evidence type="ECO:0000313" key="11">
    <source>
        <dbReference type="Proteomes" id="UP000252884"/>
    </source>
</evidence>
<dbReference type="InterPro" id="IPR036249">
    <property type="entry name" value="Thioredoxin-like_sf"/>
</dbReference>
<dbReference type="AlphaFoldDB" id="A0A368XMZ9"/>
<keyword evidence="5" id="KW-1015">Disulfide bond</keyword>
<dbReference type="InterPro" id="IPR012336">
    <property type="entry name" value="Thioredoxin-like_fold"/>
</dbReference>
<dbReference type="Gene3D" id="3.40.30.10">
    <property type="entry name" value="Glutaredoxin"/>
    <property type="match status" value="1"/>
</dbReference>
<keyword evidence="11" id="KW-1185">Reference proteome</keyword>
<dbReference type="Pfam" id="PF13098">
    <property type="entry name" value="Thioredoxin_2"/>
    <property type="match status" value="1"/>
</dbReference>
<evidence type="ECO:0000256" key="7">
    <source>
        <dbReference type="RuleBase" id="RU364038"/>
    </source>
</evidence>
<feature type="signal peptide" evidence="7">
    <location>
        <begin position="1"/>
        <end position="32"/>
    </location>
</feature>
<accession>A0A368XMZ9</accession>
<gene>
    <name evidence="10" type="ORF">DES41_106256</name>
</gene>
<dbReference type="InterPro" id="IPR033954">
    <property type="entry name" value="DiS-bond_Isoase_DsbC/G"/>
</dbReference>
<organism evidence="10 11">
    <name type="scientific">Pseudorhodoferax soli</name>
    <dbReference type="NCBI Taxonomy" id="545864"/>
    <lineage>
        <taxon>Bacteria</taxon>
        <taxon>Pseudomonadati</taxon>
        <taxon>Pseudomonadota</taxon>
        <taxon>Betaproteobacteria</taxon>
        <taxon>Burkholderiales</taxon>
        <taxon>Comamonadaceae</taxon>
    </lineage>
</organism>